<proteinExistence type="predicted"/>
<dbReference type="STRING" id="1936003.STSP2_00355"/>
<organism evidence="2 3">
    <name type="scientific">Anaerohalosphaera lusitana</name>
    <dbReference type="NCBI Taxonomy" id="1936003"/>
    <lineage>
        <taxon>Bacteria</taxon>
        <taxon>Pseudomonadati</taxon>
        <taxon>Planctomycetota</taxon>
        <taxon>Phycisphaerae</taxon>
        <taxon>Sedimentisphaerales</taxon>
        <taxon>Anaerohalosphaeraceae</taxon>
        <taxon>Anaerohalosphaera</taxon>
    </lineage>
</organism>
<feature type="transmembrane region" description="Helical" evidence="1">
    <location>
        <begin position="47"/>
        <end position="66"/>
    </location>
</feature>
<dbReference type="AlphaFoldDB" id="A0A1U9NH03"/>
<keyword evidence="1" id="KW-1133">Transmembrane helix</keyword>
<dbReference type="EMBL" id="CP019791">
    <property type="protein sequence ID" value="AQT67212.1"/>
    <property type="molecule type" value="Genomic_DNA"/>
</dbReference>
<keyword evidence="3" id="KW-1185">Reference proteome</keyword>
<dbReference type="KEGG" id="alus:STSP2_00355"/>
<evidence type="ECO:0000256" key="1">
    <source>
        <dbReference type="SAM" id="Phobius"/>
    </source>
</evidence>
<name>A0A1U9NH03_9BACT</name>
<keyword evidence="1" id="KW-0812">Transmembrane</keyword>
<dbReference type="RefSeq" id="WP_146659258.1">
    <property type="nucleotide sequence ID" value="NZ_CP019791.1"/>
</dbReference>
<gene>
    <name evidence="2" type="ORF">STSP2_00355</name>
</gene>
<accession>A0A1U9NH03</accession>
<protein>
    <submittedName>
        <fullName evidence="2">Uncharacterized protein</fullName>
    </submittedName>
</protein>
<keyword evidence="1" id="KW-0472">Membrane</keyword>
<evidence type="ECO:0000313" key="3">
    <source>
        <dbReference type="Proteomes" id="UP000189674"/>
    </source>
</evidence>
<evidence type="ECO:0000313" key="2">
    <source>
        <dbReference type="EMBL" id="AQT67212.1"/>
    </source>
</evidence>
<sequence>MKRRFSLYLLIGVILYAISNTGLKLAFQEHRASFYHYSDTNNLFNVIYALHSLFLLFLFMFSIGVICKKSKYLMLKMFVLGVLFCLSGFFFVLDHAEATRIVSKQKGRAALTKEYGDRFVNLLSKTDNEKMPSVDDWRDTVFSNNIHSLVFSAVSKI</sequence>
<feature type="transmembrane region" description="Helical" evidence="1">
    <location>
        <begin position="7"/>
        <end position="27"/>
    </location>
</feature>
<dbReference type="Proteomes" id="UP000189674">
    <property type="component" value="Chromosome"/>
</dbReference>
<feature type="transmembrane region" description="Helical" evidence="1">
    <location>
        <begin position="73"/>
        <end position="93"/>
    </location>
</feature>
<reference evidence="3" key="1">
    <citation type="submission" date="2017-02" db="EMBL/GenBank/DDBJ databases">
        <title>Comparative genomics and description of representatives of a novel lineage of planctomycetes thriving in anoxic sediments.</title>
        <authorList>
            <person name="Spring S."/>
            <person name="Bunk B."/>
            <person name="Sproer C."/>
        </authorList>
    </citation>
    <scope>NUCLEOTIDE SEQUENCE [LARGE SCALE GENOMIC DNA]</scope>
    <source>
        <strain evidence="3">ST-NAGAB-D1</strain>
    </source>
</reference>